<keyword evidence="7" id="KW-1185">Reference proteome</keyword>
<evidence type="ECO:0000313" key="7">
    <source>
        <dbReference type="Proteomes" id="UP001501079"/>
    </source>
</evidence>
<evidence type="ECO:0000256" key="3">
    <source>
        <dbReference type="ARBA" id="ARBA00023163"/>
    </source>
</evidence>
<dbReference type="PROSITE" id="PS50977">
    <property type="entry name" value="HTH_TETR_2"/>
    <property type="match status" value="1"/>
</dbReference>
<sequence>MRPVIDTALSAREQILEAAAALFAEAGVAATTTRAIADRVGMRQASLYYHFASKDEILLELLSRSVRPSLEYAMALLDVAHAAEDPAGGLYALALRDVRTLADAPHNIASLYLMPEVQQPQYDEFRAERSELQAVYGRLAASVSGQDAALMGALVMQLVESVIPLRRDGVFDEGLTHPIAEAVLRTTGLAAPDIARARQAAGPLSAALAEIR</sequence>
<dbReference type="InterPro" id="IPR050109">
    <property type="entry name" value="HTH-type_TetR-like_transc_reg"/>
</dbReference>
<dbReference type="Gene3D" id="1.10.357.10">
    <property type="entry name" value="Tetracycline Repressor, domain 2"/>
    <property type="match status" value="1"/>
</dbReference>
<reference evidence="7" key="1">
    <citation type="journal article" date="2019" name="Int. J. Syst. Evol. Microbiol.">
        <title>The Global Catalogue of Microorganisms (GCM) 10K type strain sequencing project: providing services to taxonomists for standard genome sequencing and annotation.</title>
        <authorList>
            <consortium name="The Broad Institute Genomics Platform"/>
            <consortium name="The Broad Institute Genome Sequencing Center for Infectious Disease"/>
            <person name="Wu L."/>
            <person name="Ma J."/>
        </authorList>
    </citation>
    <scope>NUCLEOTIDE SEQUENCE [LARGE SCALE GENOMIC DNA]</scope>
    <source>
        <strain evidence="7">JCM 17591</strain>
    </source>
</reference>
<evidence type="ECO:0000256" key="1">
    <source>
        <dbReference type="ARBA" id="ARBA00023015"/>
    </source>
</evidence>
<dbReference type="InterPro" id="IPR001647">
    <property type="entry name" value="HTH_TetR"/>
</dbReference>
<dbReference type="PANTHER" id="PTHR30055">
    <property type="entry name" value="HTH-TYPE TRANSCRIPTIONAL REGULATOR RUTR"/>
    <property type="match status" value="1"/>
</dbReference>
<proteinExistence type="predicted"/>
<feature type="DNA-binding region" description="H-T-H motif" evidence="4">
    <location>
        <begin position="32"/>
        <end position="51"/>
    </location>
</feature>
<comment type="caution">
    <text evidence="6">The sequence shown here is derived from an EMBL/GenBank/DDBJ whole genome shotgun (WGS) entry which is preliminary data.</text>
</comment>
<dbReference type="Pfam" id="PF00440">
    <property type="entry name" value="TetR_N"/>
    <property type="match status" value="1"/>
</dbReference>
<evidence type="ECO:0000259" key="5">
    <source>
        <dbReference type="PROSITE" id="PS50977"/>
    </source>
</evidence>
<dbReference type="EMBL" id="BAABBW010000001">
    <property type="protein sequence ID" value="GAA4169713.1"/>
    <property type="molecule type" value="Genomic_DNA"/>
</dbReference>
<dbReference type="SUPFAM" id="SSF46689">
    <property type="entry name" value="Homeodomain-like"/>
    <property type="match status" value="1"/>
</dbReference>
<dbReference type="PRINTS" id="PR00455">
    <property type="entry name" value="HTHTETR"/>
</dbReference>
<gene>
    <name evidence="6" type="ORF">GCM10022287_06520</name>
</gene>
<accession>A0ABP7ZT16</accession>
<dbReference type="Proteomes" id="UP001501079">
    <property type="component" value="Unassembled WGS sequence"/>
</dbReference>
<organism evidence="6 7">
    <name type="scientific">Gryllotalpicola koreensis</name>
    <dbReference type="NCBI Taxonomy" id="993086"/>
    <lineage>
        <taxon>Bacteria</taxon>
        <taxon>Bacillati</taxon>
        <taxon>Actinomycetota</taxon>
        <taxon>Actinomycetes</taxon>
        <taxon>Micrococcales</taxon>
        <taxon>Microbacteriaceae</taxon>
        <taxon>Gryllotalpicola</taxon>
    </lineage>
</organism>
<feature type="domain" description="HTH tetR-type" evidence="5">
    <location>
        <begin position="9"/>
        <end position="69"/>
    </location>
</feature>
<evidence type="ECO:0000256" key="4">
    <source>
        <dbReference type="PROSITE-ProRule" id="PRU00335"/>
    </source>
</evidence>
<evidence type="ECO:0000256" key="2">
    <source>
        <dbReference type="ARBA" id="ARBA00023125"/>
    </source>
</evidence>
<name>A0ABP7ZT16_9MICO</name>
<evidence type="ECO:0000313" key="6">
    <source>
        <dbReference type="EMBL" id="GAA4169713.1"/>
    </source>
</evidence>
<keyword evidence="1" id="KW-0805">Transcription regulation</keyword>
<dbReference type="InterPro" id="IPR009057">
    <property type="entry name" value="Homeodomain-like_sf"/>
</dbReference>
<dbReference type="RefSeq" id="WP_344751838.1">
    <property type="nucleotide sequence ID" value="NZ_BAABBW010000001.1"/>
</dbReference>
<keyword evidence="3" id="KW-0804">Transcription</keyword>
<keyword evidence="2 4" id="KW-0238">DNA-binding</keyword>
<protein>
    <submittedName>
        <fullName evidence="6">TetR/AcrR family transcriptional regulator</fullName>
    </submittedName>
</protein>
<dbReference type="PANTHER" id="PTHR30055:SF234">
    <property type="entry name" value="HTH-TYPE TRANSCRIPTIONAL REGULATOR BETI"/>
    <property type="match status" value="1"/>
</dbReference>